<evidence type="ECO:0000313" key="8">
    <source>
        <dbReference type="Proteomes" id="UP001299608"/>
    </source>
</evidence>
<dbReference type="InterPro" id="IPR005474">
    <property type="entry name" value="Transketolase_N"/>
</dbReference>
<dbReference type="Proteomes" id="UP000669239">
    <property type="component" value="Unassembled WGS sequence"/>
</dbReference>
<comment type="caution">
    <text evidence="5">The sequence shown here is derived from an EMBL/GenBank/DDBJ whole genome shotgun (WGS) entry which is preliminary data.</text>
</comment>
<dbReference type="PANTHER" id="PTHR47514">
    <property type="entry name" value="TRANSKETOLASE N-TERMINAL SECTION-RELATED"/>
    <property type="match status" value="1"/>
</dbReference>
<feature type="domain" description="Transketolase N-terminal" evidence="4">
    <location>
        <begin position="15"/>
        <end position="257"/>
    </location>
</feature>
<dbReference type="Pfam" id="PF00456">
    <property type="entry name" value="Transketolase_N"/>
    <property type="match status" value="1"/>
</dbReference>
<keyword evidence="3" id="KW-0786">Thiamine pyrophosphate</keyword>
<dbReference type="EMBL" id="JAKNGE010000016">
    <property type="protein sequence ID" value="MCG4746578.1"/>
    <property type="molecule type" value="Genomic_DNA"/>
</dbReference>
<dbReference type="EMBL" id="JAAITT010000005">
    <property type="protein sequence ID" value="NSJ48077.1"/>
    <property type="molecule type" value="Genomic_DNA"/>
</dbReference>
<evidence type="ECO:0000259" key="4">
    <source>
        <dbReference type="Pfam" id="PF00456"/>
    </source>
</evidence>
<dbReference type="RefSeq" id="WP_165641346.1">
    <property type="nucleotide sequence ID" value="NZ_JAAITT010000005.1"/>
</dbReference>
<reference evidence="5" key="3">
    <citation type="submission" date="2022-01" db="EMBL/GenBank/DDBJ databases">
        <title>Collection of gut derived symbiotic bacterial strains cultured from healthy donors.</title>
        <authorList>
            <person name="Lin H."/>
            <person name="Kohout C."/>
            <person name="Waligurski E."/>
            <person name="Pamer E.G."/>
        </authorList>
    </citation>
    <scope>NUCLEOTIDE SEQUENCE</scope>
    <source>
        <strain evidence="5">DFI.6.55</strain>
    </source>
</reference>
<dbReference type="Proteomes" id="UP001299608">
    <property type="component" value="Unassembled WGS sequence"/>
</dbReference>
<comment type="similarity">
    <text evidence="2">Belongs to the transketolase family.</text>
</comment>
<comment type="cofactor">
    <cofactor evidence="1">
        <name>thiamine diphosphate</name>
        <dbReference type="ChEBI" id="CHEBI:58937"/>
    </cofactor>
</comment>
<evidence type="ECO:0000313" key="6">
    <source>
        <dbReference type="EMBL" id="NSJ48077.1"/>
    </source>
</evidence>
<evidence type="ECO:0000256" key="1">
    <source>
        <dbReference type="ARBA" id="ARBA00001964"/>
    </source>
</evidence>
<dbReference type="Gene3D" id="3.40.50.970">
    <property type="match status" value="1"/>
</dbReference>
<evidence type="ECO:0000256" key="3">
    <source>
        <dbReference type="ARBA" id="ARBA00023052"/>
    </source>
</evidence>
<reference evidence="6 7" key="1">
    <citation type="journal article" date="2020" name="Cell Host Microbe">
        <title>Functional and Genomic Variation between Human-Derived Isolates of Lachnospiraceae Reveals Inter- and Intra-Species Diversity.</title>
        <authorList>
            <person name="Sorbara M.T."/>
            <person name="Littmann E.R."/>
            <person name="Fontana E."/>
            <person name="Moody T.U."/>
            <person name="Kohout C.E."/>
            <person name="Gjonbalaj M."/>
            <person name="Eaton V."/>
            <person name="Seok R."/>
            <person name="Leiner I.M."/>
            <person name="Pamer E.G."/>
        </authorList>
    </citation>
    <scope>NUCLEOTIDE SEQUENCE [LARGE SCALE GENOMIC DNA]</scope>
    <source>
        <strain evidence="6 7">MSK.1.17</strain>
    </source>
</reference>
<sequence length="282" mass="31234">MEAAERKTLKKFSAQLRIDQLEMFKQRGMGHIGGCLSVTELISVLYGKQMKYDPANPDWKGRDYLVMSKAHAAPAVEAALAEKGFFDKQLLLTMDNIGTHIPSHVDRLLTPGIDVTGGSLGQGASIAAGIAYGLKHEGVNDQYVYVCIGDGELNEGQNWEAFQFMAHNGLNNCIVFIDNNKRQHDGYCNDVLKPFSYEEKMKAFGFWCKTADGASEEAIDNAIEEAKQVKDKAVCIVLDTIKGQGVKYYEDMPDNHSPKVFEEGRAMIDAAIAELKKITEEE</sequence>
<protein>
    <submittedName>
        <fullName evidence="5">Transketolase</fullName>
    </submittedName>
</protein>
<keyword evidence="7" id="KW-1185">Reference proteome</keyword>
<name>A0AAW5BRE6_9FIRM</name>
<dbReference type="SUPFAM" id="SSF52518">
    <property type="entry name" value="Thiamin diphosphate-binding fold (THDP-binding)"/>
    <property type="match status" value="1"/>
</dbReference>
<gene>
    <name evidence="6" type="ORF">G5B36_05105</name>
    <name evidence="5" type="ORF">L0N08_14240</name>
</gene>
<organism evidence="5 8">
    <name type="scientific">Enterocloster aldenensis</name>
    <dbReference type="NCBI Taxonomy" id="358742"/>
    <lineage>
        <taxon>Bacteria</taxon>
        <taxon>Bacillati</taxon>
        <taxon>Bacillota</taxon>
        <taxon>Clostridia</taxon>
        <taxon>Lachnospirales</taxon>
        <taxon>Lachnospiraceae</taxon>
        <taxon>Enterocloster</taxon>
    </lineage>
</organism>
<dbReference type="PANTHER" id="PTHR47514:SF1">
    <property type="entry name" value="TRANSKETOLASE N-TERMINAL SECTION-RELATED"/>
    <property type="match status" value="1"/>
</dbReference>
<dbReference type="AlphaFoldDB" id="A0AAW5BRE6"/>
<dbReference type="InterPro" id="IPR029061">
    <property type="entry name" value="THDP-binding"/>
</dbReference>
<evidence type="ECO:0000313" key="7">
    <source>
        <dbReference type="Proteomes" id="UP000669239"/>
    </source>
</evidence>
<accession>A0AAW5BRE6</accession>
<dbReference type="CDD" id="cd02012">
    <property type="entry name" value="TPP_TK"/>
    <property type="match status" value="1"/>
</dbReference>
<evidence type="ECO:0000313" key="5">
    <source>
        <dbReference type="EMBL" id="MCG4746578.1"/>
    </source>
</evidence>
<proteinExistence type="inferred from homology"/>
<reference evidence="6" key="2">
    <citation type="submission" date="2020-02" db="EMBL/GenBank/DDBJ databases">
        <authorList>
            <person name="Littmann E."/>
            <person name="Sorbara M."/>
        </authorList>
    </citation>
    <scope>NUCLEOTIDE SEQUENCE</scope>
    <source>
        <strain evidence="6">MSK.1.17</strain>
    </source>
</reference>
<evidence type="ECO:0000256" key="2">
    <source>
        <dbReference type="ARBA" id="ARBA00007131"/>
    </source>
</evidence>